<comment type="caution">
    <text evidence="1">The sequence shown here is derived from an EMBL/GenBank/DDBJ whole genome shotgun (WGS) entry which is preliminary data.</text>
</comment>
<organism evidence="1 2">
    <name type="scientific">Alkalibacillus salilacus</name>
    <dbReference type="NCBI Taxonomy" id="284582"/>
    <lineage>
        <taxon>Bacteria</taxon>
        <taxon>Bacillati</taxon>
        <taxon>Bacillota</taxon>
        <taxon>Bacilli</taxon>
        <taxon>Bacillales</taxon>
        <taxon>Bacillaceae</taxon>
        <taxon>Alkalibacillus</taxon>
    </lineage>
</organism>
<dbReference type="Proteomes" id="UP001224359">
    <property type="component" value="Unassembled WGS sequence"/>
</dbReference>
<dbReference type="RefSeq" id="WP_306978049.1">
    <property type="nucleotide sequence ID" value="NZ_JAUSTQ010000015.1"/>
</dbReference>
<evidence type="ECO:0008006" key="3">
    <source>
        <dbReference type="Google" id="ProtNLM"/>
    </source>
</evidence>
<protein>
    <recommendedName>
        <fullName evidence="3">DUF4825 domain-containing protein</fullName>
    </recommendedName>
</protein>
<reference evidence="1 2" key="1">
    <citation type="submission" date="2023-07" db="EMBL/GenBank/DDBJ databases">
        <title>Genomic Encyclopedia of Type Strains, Phase IV (KMG-IV): sequencing the most valuable type-strain genomes for metagenomic binning, comparative biology and taxonomic classification.</title>
        <authorList>
            <person name="Goeker M."/>
        </authorList>
    </citation>
    <scope>NUCLEOTIDE SEQUENCE [LARGE SCALE GENOMIC DNA]</scope>
    <source>
        <strain evidence="1 2">DSM 16460</strain>
    </source>
</reference>
<keyword evidence="2" id="KW-1185">Reference proteome</keyword>
<evidence type="ECO:0000313" key="2">
    <source>
        <dbReference type="Proteomes" id="UP001224359"/>
    </source>
</evidence>
<dbReference type="EMBL" id="JAUSTQ010000015">
    <property type="protein sequence ID" value="MDQ0160647.1"/>
    <property type="molecule type" value="Genomic_DNA"/>
</dbReference>
<sequence>MKKGLIFLSILTLFILPACDGKNDLSGKTFAISHKAISLIPPDVSREEIDDDDWYKTFLTLEFLNENEFTSTQLGKGTYELDRDDKEFTIRFENNNEHLEIGFNLEESKKDFSKYSAEINNLDFQPPDDNEVSHFQKFYMNINLAMENEYEFIRE</sequence>
<evidence type="ECO:0000313" key="1">
    <source>
        <dbReference type="EMBL" id="MDQ0160647.1"/>
    </source>
</evidence>
<accession>A0ABT9VI50</accession>
<name>A0ABT9VI50_9BACI</name>
<gene>
    <name evidence="1" type="ORF">J2S77_002651</name>
</gene>
<proteinExistence type="predicted"/>